<gene>
    <name evidence="2" type="ORF">GW587_22190</name>
</gene>
<evidence type="ECO:0000313" key="2">
    <source>
        <dbReference type="EMBL" id="NGZ86960.1"/>
    </source>
</evidence>
<keyword evidence="3" id="KW-1185">Reference proteome</keyword>
<feature type="signal peptide" evidence="1">
    <location>
        <begin position="1"/>
        <end position="22"/>
    </location>
</feature>
<protein>
    <recommendedName>
        <fullName evidence="4">Lipoprotein</fullName>
    </recommendedName>
</protein>
<accession>A0ABX0FQZ7</accession>
<reference evidence="3" key="1">
    <citation type="submission" date="2023-07" db="EMBL/GenBank/DDBJ databases">
        <title>Duganella aceri sp. nov., isolated from tree sap.</title>
        <authorList>
            <person name="Kim I.S."/>
        </authorList>
    </citation>
    <scope>NUCLEOTIDE SEQUENCE [LARGE SCALE GENOMIC DNA]</scope>
    <source>
        <strain evidence="3">SAP-35</strain>
    </source>
</reference>
<evidence type="ECO:0000313" key="3">
    <source>
        <dbReference type="Proteomes" id="UP000666369"/>
    </source>
</evidence>
<dbReference type="PROSITE" id="PS51257">
    <property type="entry name" value="PROKAR_LIPOPROTEIN"/>
    <property type="match status" value="1"/>
</dbReference>
<evidence type="ECO:0008006" key="4">
    <source>
        <dbReference type="Google" id="ProtNLM"/>
    </source>
</evidence>
<dbReference type="Proteomes" id="UP000666369">
    <property type="component" value="Unassembled WGS sequence"/>
</dbReference>
<comment type="caution">
    <text evidence="2">The sequence shown here is derived from an EMBL/GenBank/DDBJ whole genome shotgun (WGS) entry which is preliminary data.</text>
</comment>
<proteinExistence type="predicted"/>
<dbReference type="EMBL" id="JAADJT010000010">
    <property type="protein sequence ID" value="NGZ86960.1"/>
    <property type="molecule type" value="Genomic_DNA"/>
</dbReference>
<sequence>MKSLYLRSGLALLCAVILSACGGGGGDLALQGVITGNGVGKSGLVLQNESNGEKLPITAGTTAFVFTKLVAVDEKFNITIASQPIGAKCEATENSGTANVYTSYRITITCTANPWTLGGNITGLRGTGLALANGSDTVAVLPPAVANADVSFTFPSKVADGSQFGATVLVQPQGQTCTIDPKNNPGVMPGSDALGLVVNCKNN</sequence>
<keyword evidence="1" id="KW-0732">Signal</keyword>
<evidence type="ECO:0000256" key="1">
    <source>
        <dbReference type="SAM" id="SignalP"/>
    </source>
</evidence>
<feature type="chain" id="PRO_5045538948" description="Lipoprotein" evidence="1">
    <location>
        <begin position="23"/>
        <end position="203"/>
    </location>
</feature>
<dbReference type="RefSeq" id="WP_166106787.1">
    <property type="nucleotide sequence ID" value="NZ_JAADJT010000010.1"/>
</dbReference>
<organism evidence="2 3">
    <name type="scientific">Duganella aceris</name>
    <dbReference type="NCBI Taxonomy" id="2703883"/>
    <lineage>
        <taxon>Bacteria</taxon>
        <taxon>Pseudomonadati</taxon>
        <taxon>Pseudomonadota</taxon>
        <taxon>Betaproteobacteria</taxon>
        <taxon>Burkholderiales</taxon>
        <taxon>Oxalobacteraceae</taxon>
        <taxon>Telluria group</taxon>
        <taxon>Duganella</taxon>
    </lineage>
</organism>
<name>A0ABX0FQZ7_9BURK</name>